<feature type="compositionally biased region" description="Basic and acidic residues" evidence="1">
    <location>
        <begin position="915"/>
        <end position="925"/>
    </location>
</feature>
<feature type="region of interest" description="Disordered" evidence="1">
    <location>
        <begin position="872"/>
        <end position="937"/>
    </location>
</feature>
<organism evidence="5 6">
    <name type="scientific">Brevibacillus panacihumi</name>
    <dbReference type="NCBI Taxonomy" id="497735"/>
    <lineage>
        <taxon>Bacteria</taxon>
        <taxon>Bacillati</taxon>
        <taxon>Bacillota</taxon>
        <taxon>Bacilli</taxon>
        <taxon>Bacillales</taxon>
        <taxon>Paenibacillaceae</taxon>
        <taxon>Brevibacillus</taxon>
    </lineage>
</organism>
<dbReference type="InterPro" id="IPR047589">
    <property type="entry name" value="DUF11_rpt"/>
</dbReference>
<keyword evidence="2" id="KW-0472">Membrane</keyword>
<evidence type="ECO:0000313" key="6">
    <source>
        <dbReference type="Proteomes" id="UP000281915"/>
    </source>
</evidence>
<name>A0A3M8DD15_9BACL</name>
<gene>
    <name evidence="5" type="ORF">EDM58_02815</name>
</gene>
<feature type="region of interest" description="Disordered" evidence="1">
    <location>
        <begin position="971"/>
        <end position="1037"/>
    </location>
</feature>
<dbReference type="GO" id="GO:0030246">
    <property type="term" value="F:carbohydrate binding"/>
    <property type="evidence" value="ECO:0007669"/>
    <property type="project" value="InterPro"/>
</dbReference>
<dbReference type="PANTHER" id="PTHR32401:SF16">
    <property type="entry name" value="CONCANAVALIN A-LIKE LECTIN FAMILY PROTEIN"/>
    <property type="match status" value="1"/>
</dbReference>
<feature type="region of interest" description="Disordered" evidence="1">
    <location>
        <begin position="774"/>
        <end position="837"/>
    </location>
</feature>
<accession>A0A3M8DD15</accession>
<dbReference type="Gene3D" id="2.60.40.2810">
    <property type="match status" value="1"/>
</dbReference>
<proteinExistence type="predicted"/>
<dbReference type="Proteomes" id="UP000281915">
    <property type="component" value="Unassembled WGS sequence"/>
</dbReference>
<feature type="compositionally biased region" description="Basic and acidic residues" evidence="1">
    <location>
        <begin position="1492"/>
        <end position="1503"/>
    </location>
</feature>
<sequence>MSAYDGGFFINGLRRKESGGEGSKRRMSIFMVASTRRQILPSQSNWKIKGGGTLKTKYLIKQALKVLMAILLVVANFPLYHQNAKAADAGNRLTYKFEGFSNNEINDFSFNGDAEIPTGMNLLRLTPAVALKSGAVFHKTPVYLQNDYSFSTVFSFRMSNSNPVDGISDGLTFTIQTKTSSARADGGGLGYYDIKPSFTVKYDTFKNDVYQDPSANYIGIAQNGELGNKQASWYTDLDQYNTANSTNYVLSDGTLYYTWIDYDGRNKNIQVHLGTSPDRANSHQILDVNGIDLGALFNGSPIHAGFTAATGYPNYETHDIYRWYFADDYAPIDYAQNRPPTASEDNVTTEEDTPVSGAVNGTDPDGDPLAYTKGEDPKHGVVTLNPDGTWTYTPEKGFVGEDSFTVIVDDGYGGTTEVTITVDVTESNTPSPPNACGPRVALINGSFEQPLARNVGDKGSPGAEHAWMYFYDYEVPAWETTATDHFIQIMQNSNEFLGPNLGGNGQTIPVVAADGTQYAELNANQVSMLYQDVETTPGQIIYWRLAHRGEYGVDTMQLRIGSPDIPPLTMPVIQQMSSTNNKWTYYSGTYTVPQGQTVTRFGFEGVTSSNGDPTFGNLLDDIFLGTEPCGIVTKSVDKSENVQSGDNLTYTVNFKNEGGDVAEHVVLEDQIPEGTEYVPDSLEIIDGPNTGPLTDESGDDQGEFDEDANKIIVRLGSGATEQEGGRVPNTDILPEGTTIQFKVKVLPESSGKQVINKAVANYDNLLENKNETLESNEVDSSVNLNQPPIVSDDNVTTEKDTPVSGKVNGTDPDGDPLTYTKGKDPEHGNVTVNPDGTWTYTPETGFVGEDSFTVIVDDGKGGKTEVTITVDVTESNTPPPPTNQKPTVPDYNLSTRKNSPLEGTVEGRDPDEDSLTYRKGEDPEHGTVTVNPDGTWTYEPDPDYVGPDSFTVIVDDGKGGTTTSTITIEVEEPSTPPPVNRPPTAPDYSETTDNETPATGKVRGTDPDGDPLTYTKGEDPKHGTVTVNPDGTWTYEPDPGYVGEDSFTVIVDDGNGGTTEVTITIDVTDPVTSNPPPDPEENRPPTAPDYSETTDNETPATGKVRGTDPDGDPLTYTKGEDPEHGTVTVNPDGTWTYEPDPGYVGEDSFTVIVDDGNGGTTEVTITIDVTDPVTSNPPPDPEENRPPTAPDYSETTDNETPATGKVRGTDPDDDPLTYTKGEDPKHGTVTVNPDGTWTYEPDPGYVGEDSFTVIVDDGNGGTTEVTITIDVTDPVTSNPPPDPEENRPPTAPDYSETTDNETPATGKVKGTDPDGDPLTYTKGEDPKHGTVTVNPDGTWTYEPDPGYVGEDSFTVIVDDGNGGTTEVTITIDVKEPSTPPPTPTPDPEENRPPTAPDYSETTDNETPATGKVKGTDPDGDPLTYTKGEDPKHGTVTVNPDGTWTYEPDPGYVGEDSFTVIVDDGNGGTTEVTITIEVKKPSTPTTPPGSSTEGRDRDRDRDRPSTSNGQQGTPPEVTTPPSSMPDQPSSTPHQPSMPDQPSSTPDQPPSMPDQPSSTPDQPPGMPTPPQTTSTPPQAGHVAGAQSEQGTELPSVEPKGGKKPQAKDGEQPPNRLPNTSTNLYNLGFTGAIAMLAGWLLRRKKSKPQ</sequence>
<feature type="compositionally biased region" description="Polar residues" evidence="1">
    <location>
        <begin position="774"/>
        <end position="788"/>
    </location>
</feature>
<evidence type="ECO:0000259" key="4">
    <source>
        <dbReference type="Pfam" id="PF01345"/>
    </source>
</evidence>
<dbReference type="Pfam" id="PF00139">
    <property type="entry name" value="Lectin_legB"/>
    <property type="match status" value="1"/>
</dbReference>
<feature type="transmembrane region" description="Helical" evidence="2">
    <location>
        <begin position="1621"/>
        <end position="1638"/>
    </location>
</feature>
<dbReference type="NCBIfam" id="TIGR01451">
    <property type="entry name" value="B_ant_repeat"/>
    <property type="match status" value="1"/>
</dbReference>
<dbReference type="Gene3D" id="2.60.120.260">
    <property type="entry name" value="Galactose-binding domain-like"/>
    <property type="match status" value="1"/>
</dbReference>
<protein>
    <submittedName>
        <fullName evidence="5">Tandem-95 repeat protein</fullName>
    </submittedName>
</protein>
<dbReference type="Gene3D" id="2.60.120.200">
    <property type="match status" value="1"/>
</dbReference>
<evidence type="ECO:0000259" key="3">
    <source>
        <dbReference type="Pfam" id="PF00139"/>
    </source>
</evidence>
<feature type="compositionally biased region" description="Pro residues" evidence="1">
    <location>
        <begin position="1559"/>
        <end position="1568"/>
    </location>
</feature>
<feature type="compositionally biased region" description="Pro residues" evidence="1">
    <location>
        <begin position="974"/>
        <end position="985"/>
    </location>
</feature>
<dbReference type="PANTHER" id="PTHR32401">
    <property type="entry name" value="CONCANAVALIN A-LIKE LECTIN FAMILY PROTEIN"/>
    <property type="match status" value="1"/>
</dbReference>
<feature type="region of interest" description="Disordered" evidence="1">
    <location>
        <begin position="336"/>
        <end position="365"/>
    </location>
</feature>
<dbReference type="Gene3D" id="2.60.40.10">
    <property type="entry name" value="Immunoglobulins"/>
    <property type="match status" value="1"/>
</dbReference>
<reference evidence="5 6" key="1">
    <citation type="submission" date="2018-10" db="EMBL/GenBank/DDBJ databases">
        <title>Phylogenomics of Brevibacillus.</title>
        <authorList>
            <person name="Dunlap C."/>
        </authorList>
    </citation>
    <scope>NUCLEOTIDE SEQUENCE [LARGE SCALE GENOMIC DNA]</scope>
    <source>
        <strain evidence="5 6">JCM 15085</strain>
    </source>
</reference>
<dbReference type="InterPro" id="IPR050258">
    <property type="entry name" value="Leguminous_Lectin"/>
</dbReference>
<feature type="domain" description="DUF11" evidence="4">
    <location>
        <begin position="632"/>
        <end position="680"/>
    </location>
</feature>
<evidence type="ECO:0000313" key="5">
    <source>
        <dbReference type="EMBL" id="RNB85479.1"/>
    </source>
</evidence>
<dbReference type="Pfam" id="PF17963">
    <property type="entry name" value="Big_9"/>
    <property type="match status" value="8"/>
</dbReference>
<dbReference type="EMBL" id="RHHT01000003">
    <property type="protein sequence ID" value="RNB85479.1"/>
    <property type="molecule type" value="Genomic_DNA"/>
</dbReference>
<dbReference type="InterPro" id="IPR013783">
    <property type="entry name" value="Ig-like_fold"/>
</dbReference>
<feature type="region of interest" description="Disordered" evidence="1">
    <location>
        <begin position="1065"/>
        <end position="1620"/>
    </location>
</feature>
<feature type="compositionally biased region" description="Polar residues" evidence="1">
    <location>
        <begin position="1518"/>
        <end position="1532"/>
    </location>
</feature>
<comment type="caution">
    <text evidence="5">The sequence shown here is derived from an EMBL/GenBank/DDBJ whole genome shotgun (WGS) entry which is preliminary data.</text>
</comment>
<feature type="domain" description="Legume lectin" evidence="3">
    <location>
        <begin position="93"/>
        <end position="328"/>
    </location>
</feature>
<dbReference type="InterPro" id="IPR001434">
    <property type="entry name" value="OmcB-like_DUF11"/>
</dbReference>
<dbReference type="Pfam" id="PF01345">
    <property type="entry name" value="DUF11"/>
    <property type="match status" value="1"/>
</dbReference>
<dbReference type="SUPFAM" id="SSF49899">
    <property type="entry name" value="Concanavalin A-like lectins/glucanases"/>
    <property type="match status" value="1"/>
</dbReference>
<dbReference type="InterPro" id="IPR010221">
    <property type="entry name" value="VCBS_dom"/>
</dbReference>
<dbReference type="NCBIfam" id="NF012211">
    <property type="entry name" value="tand_rpt_95"/>
    <property type="match status" value="8"/>
</dbReference>
<dbReference type="InterPro" id="IPR001220">
    <property type="entry name" value="Legume_lectin_dom"/>
</dbReference>
<keyword evidence="2" id="KW-0812">Transmembrane</keyword>
<feature type="compositionally biased region" description="Low complexity" evidence="1">
    <location>
        <begin position="1533"/>
        <end position="1544"/>
    </location>
</feature>
<dbReference type="InterPro" id="IPR008966">
    <property type="entry name" value="Adhesion_dom_sf"/>
</dbReference>
<feature type="compositionally biased region" description="Low complexity" evidence="1">
    <location>
        <begin position="1262"/>
        <end position="1276"/>
    </location>
</feature>
<dbReference type="InterPro" id="IPR013320">
    <property type="entry name" value="ConA-like_dom_sf"/>
</dbReference>
<dbReference type="Gene3D" id="2.60.40.740">
    <property type="match status" value="1"/>
</dbReference>
<keyword evidence="2" id="KW-1133">Transmembrane helix</keyword>
<dbReference type="NCBIfam" id="TIGR01965">
    <property type="entry name" value="VCBS_repeat"/>
    <property type="match status" value="5"/>
</dbReference>
<dbReference type="Gene3D" id="2.60.40.3440">
    <property type="match status" value="6"/>
</dbReference>
<evidence type="ECO:0000256" key="2">
    <source>
        <dbReference type="SAM" id="Phobius"/>
    </source>
</evidence>
<evidence type="ECO:0000256" key="1">
    <source>
        <dbReference type="SAM" id="MobiDB-lite"/>
    </source>
</evidence>
<feature type="compositionally biased region" description="Low complexity" evidence="1">
    <location>
        <begin position="1160"/>
        <end position="1174"/>
    </location>
</feature>
<dbReference type="SUPFAM" id="SSF49401">
    <property type="entry name" value="Bacterial adhesins"/>
    <property type="match status" value="1"/>
</dbReference>